<accession>A0AAD8TVK6</accession>
<feature type="region of interest" description="Disordered" evidence="1">
    <location>
        <begin position="1"/>
        <end position="20"/>
    </location>
</feature>
<dbReference type="Gene3D" id="1.10.10.10">
    <property type="entry name" value="Winged helix-like DNA-binding domain superfamily/Winged helix DNA-binding domain"/>
    <property type="match status" value="1"/>
</dbReference>
<gene>
    <name evidence="2" type="ORF">QYE76_010698</name>
</gene>
<dbReference type="EMBL" id="JAUUTY010000001">
    <property type="protein sequence ID" value="KAK1694001.1"/>
    <property type="molecule type" value="Genomic_DNA"/>
</dbReference>
<dbReference type="InterPro" id="IPR036390">
    <property type="entry name" value="WH_DNA-bd_sf"/>
</dbReference>
<protein>
    <submittedName>
        <fullName evidence="2">Uncharacterized protein</fullName>
    </submittedName>
</protein>
<proteinExistence type="predicted"/>
<dbReference type="InterPro" id="IPR036388">
    <property type="entry name" value="WH-like_DNA-bd_sf"/>
</dbReference>
<evidence type="ECO:0000313" key="2">
    <source>
        <dbReference type="EMBL" id="KAK1694001.1"/>
    </source>
</evidence>
<sequence length="80" mass="8656">MASRSARRARQPDTVHLHGGSATVPNLVAALSLPPSRAPYLRPLLCLLAHAKSHPHRSMAPMGSRWSRESRLLASVLEVG</sequence>
<evidence type="ECO:0000313" key="3">
    <source>
        <dbReference type="Proteomes" id="UP001231189"/>
    </source>
</evidence>
<evidence type="ECO:0000256" key="1">
    <source>
        <dbReference type="SAM" id="MobiDB-lite"/>
    </source>
</evidence>
<keyword evidence="3" id="KW-1185">Reference proteome</keyword>
<dbReference type="SUPFAM" id="SSF46785">
    <property type="entry name" value="Winged helix' DNA-binding domain"/>
    <property type="match status" value="1"/>
</dbReference>
<reference evidence="2" key="1">
    <citation type="submission" date="2023-07" db="EMBL/GenBank/DDBJ databases">
        <title>A chromosome-level genome assembly of Lolium multiflorum.</title>
        <authorList>
            <person name="Chen Y."/>
            <person name="Copetti D."/>
            <person name="Kolliker R."/>
            <person name="Studer B."/>
        </authorList>
    </citation>
    <scope>NUCLEOTIDE SEQUENCE</scope>
    <source>
        <strain evidence="2">02402/16</strain>
        <tissue evidence="2">Leaf</tissue>
    </source>
</reference>
<dbReference type="AlphaFoldDB" id="A0AAD8TVK6"/>
<name>A0AAD8TVK6_LOLMU</name>
<organism evidence="2 3">
    <name type="scientific">Lolium multiflorum</name>
    <name type="common">Italian ryegrass</name>
    <name type="synonym">Lolium perenne subsp. multiflorum</name>
    <dbReference type="NCBI Taxonomy" id="4521"/>
    <lineage>
        <taxon>Eukaryota</taxon>
        <taxon>Viridiplantae</taxon>
        <taxon>Streptophyta</taxon>
        <taxon>Embryophyta</taxon>
        <taxon>Tracheophyta</taxon>
        <taxon>Spermatophyta</taxon>
        <taxon>Magnoliopsida</taxon>
        <taxon>Liliopsida</taxon>
        <taxon>Poales</taxon>
        <taxon>Poaceae</taxon>
        <taxon>BOP clade</taxon>
        <taxon>Pooideae</taxon>
        <taxon>Poodae</taxon>
        <taxon>Poeae</taxon>
        <taxon>Poeae Chloroplast Group 2 (Poeae type)</taxon>
        <taxon>Loliodinae</taxon>
        <taxon>Loliinae</taxon>
        <taxon>Lolium</taxon>
    </lineage>
</organism>
<comment type="caution">
    <text evidence="2">The sequence shown here is derived from an EMBL/GenBank/DDBJ whole genome shotgun (WGS) entry which is preliminary data.</text>
</comment>
<dbReference type="Proteomes" id="UP001231189">
    <property type="component" value="Unassembled WGS sequence"/>
</dbReference>